<evidence type="ECO:0000256" key="1">
    <source>
        <dbReference type="ARBA" id="ARBA00022553"/>
    </source>
</evidence>
<evidence type="ECO:0000313" key="5">
    <source>
        <dbReference type="Proteomes" id="UP001595840"/>
    </source>
</evidence>
<dbReference type="SUPFAM" id="SSF50249">
    <property type="entry name" value="Nucleic acid-binding proteins"/>
    <property type="match status" value="1"/>
</dbReference>
<dbReference type="SMART" id="SM00357">
    <property type="entry name" value="CSP"/>
    <property type="match status" value="1"/>
</dbReference>
<dbReference type="Pfam" id="PF00313">
    <property type="entry name" value="CSD"/>
    <property type="match status" value="1"/>
</dbReference>
<keyword evidence="5" id="KW-1185">Reference proteome</keyword>
<feature type="transmembrane region" description="Helical" evidence="2">
    <location>
        <begin position="107"/>
        <end position="124"/>
    </location>
</feature>
<feature type="transmembrane region" description="Helical" evidence="2">
    <location>
        <begin position="168"/>
        <end position="189"/>
    </location>
</feature>
<keyword evidence="2" id="KW-1133">Transmembrane helix</keyword>
<dbReference type="EMBL" id="JBHSCX010000003">
    <property type="protein sequence ID" value="MFC4361325.1"/>
    <property type="molecule type" value="Genomic_DNA"/>
</dbReference>
<dbReference type="InterPro" id="IPR011129">
    <property type="entry name" value="CSD"/>
</dbReference>
<dbReference type="Gene3D" id="2.40.50.140">
    <property type="entry name" value="Nucleic acid-binding proteins"/>
    <property type="match status" value="1"/>
</dbReference>
<comment type="caution">
    <text evidence="4">The sequence shown here is derived from an EMBL/GenBank/DDBJ whole genome shotgun (WGS) entry which is preliminary data.</text>
</comment>
<dbReference type="RefSeq" id="WP_290259901.1">
    <property type="nucleotide sequence ID" value="NZ_JAUFQG010000004.1"/>
</dbReference>
<gene>
    <name evidence="4" type="ORF">ACFOX3_03365</name>
</gene>
<evidence type="ECO:0000313" key="4">
    <source>
        <dbReference type="EMBL" id="MFC4361325.1"/>
    </source>
</evidence>
<dbReference type="Pfam" id="PF06961">
    <property type="entry name" value="DUF1294"/>
    <property type="match status" value="1"/>
</dbReference>
<reference evidence="5" key="1">
    <citation type="journal article" date="2019" name="Int. J. Syst. Evol. Microbiol.">
        <title>The Global Catalogue of Microorganisms (GCM) 10K type strain sequencing project: providing services to taxonomists for standard genome sequencing and annotation.</title>
        <authorList>
            <consortium name="The Broad Institute Genomics Platform"/>
            <consortium name="The Broad Institute Genome Sequencing Center for Infectious Disease"/>
            <person name="Wu L."/>
            <person name="Ma J."/>
        </authorList>
    </citation>
    <scope>NUCLEOTIDE SEQUENCE [LARGE SCALE GENOMIC DNA]</scope>
    <source>
        <strain evidence="5">CECT 8570</strain>
    </source>
</reference>
<feature type="transmembrane region" description="Helical" evidence="2">
    <location>
        <begin position="79"/>
        <end position="100"/>
    </location>
</feature>
<dbReference type="Proteomes" id="UP001595840">
    <property type="component" value="Unassembled WGS sequence"/>
</dbReference>
<dbReference type="PANTHER" id="PTHR12962:SF1">
    <property type="entry name" value="COLD SHOCK DOMAIN-CONTAINING PROTEIN CG9705"/>
    <property type="match status" value="1"/>
</dbReference>
<dbReference type="InterPro" id="IPR012340">
    <property type="entry name" value="NA-bd_OB-fold"/>
</dbReference>
<keyword evidence="1" id="KW-0597">Phosphoprotein</keyword>
<name>A0ABV8V076_9GAMM</name>
<dbReference type="InterPro" id="IPR002059">
    <property type="entry name" value="CSP_DNA-bd"/>
</dbReference>
<keyword evidence="2" id="KW-0812">Transmembrane</keyword>
<dbReference type="PROSITE" id="PS51857">
    <property type="entry name" value="CSD_2"/>
    <property type="match status" value="1"/>
</dbReference>
<accession>A0ABV8V076</accession>
<evidence type="ECO:0000256" key="2">
    <source>
        <dbReference type="SAM" id="Phobius"/>
    </source>
</evidence>
<sequence>MDHSGKLISWNLTKGFGFVQPKYGGKDIFVHISDFLDASNTPQAGQAVTFTLSTDGAGRPCGKNVARLNDRKPTAHSHFSGNLSVALAILFTFAVSYSALRLKMPIAILWLYLAINCLTFTLYITDKAAAKSGAWRTQERSLHMLALLGGWPGAAFAQQIFQHKTKKLGFRFVYWLTVLLNIAGFWWLLTPNGQAFLAWLVGAIG</sequence>
<protein>
    <submittedName>
        <fullName evidence="4">DUF1294 domain-containing protein</fullName>
    </submittedName>
</protein>
<dbReference type="InterPro" id="IPR010718">
    <property type="entry name" value="DUF1294"/>
</dbReference>
<evidence type="ECO:0000259" key="3">
    <source>
        <dbReference type="PROSITE" id="PS51857"/>
    </source>
</evidence>
<dbReference type="PANTHER" id="PTHR12962">
    <property type="entry name" value="CALCIUM-REGULATED HEAT STABLE PROTEIN CRHSP-24-RELATED"/>
    <property type="match status" value="1"/>
</dbReference>
<proteinExistence type="predicted"/>
<dbReference type="CDD" id="cd04458">
    <property type="entry name" value="CSP_CDS"/>
    <property type="match status" value="1"/>
</dbReference>
<dbReference type="InterPro" id="IPR052069">
    <property type="entry name" value="Ca-reg_mRNA-binding_domain"/>
</dbReference>
<feature type="domain" description="CSD" evidence="3">
    <location>
        <begin position="2"/>
        <end position="67"/>
    </location>
</feature>
<keyword evidence="2" id="KW-0472">Membrane</keyword>
<organism evidence="4 5">
    <name type="scientific">Simiduia curdlanivorans</name>
    <dbReference type="NCBI Taxonomy" id="1492769"/>
    <lineage>
        <taxon>Bacteria</taxon>
        <taxon>Pseudomonadati</taxon>
        <taxon>Pseudomonadota</taxon>
        <taxon>Gammaproteobacteria</taxon>
        <taxon>Cellvibrionales</taxon>
        <taxon>Cellvibrionaceae</taxon>
        <taxon>Simiduia</taxon>
    </lineage>
</organism>